<dbReference type="PROSITE" id="PS50850">
    <property type="entry name" value="MFS"/>
    <property type="match status" value="1"/>
</dbReference>
<feature type="transmembrane region" description="Helical" evidence="7">
    <location>
        <begin position="166"/>
        <end position="185"/>
    </location>
</feature>
<reference evidence="9 10" key="1">
    <citation type="journal article" date="2019" name="Int. J. Syst. Evol. Microbiol.">
        <title>The Global Catalogue of Microorganisms (GCM) 10K type strain sequencing project: providing services to taxonomists for standard genome sequencing and annotation.</title>
        <authorList>
            <consortium name="The Broad Institute Genomics Platform"/>
            <consortium name="The Broad Institute Genome Sequencing Center for Infectious Disease"/>
            <person name="Wu L."/>
            <person name="Ma J."/>
        </authorList>
    </citation>
    <scope>NUCLEOTIDE SEQUENCE [LARGE SCALE GENOMIC DNA]</scope>
    <source>
        <strain evidence="9 10">JCM 9731</strain>
    </source>
</reference>
<feature type="transmembrane region" description="Helical" evidence="7">
    <location>
        <begin position="134"/>
        <end position="154"/>
    </location>
</feature>
<accession>A0ABN0VPZ7</accession>
<feature type="transmembrane region" description="Helical" evidence="7">
    <location>
        <begin position="244"/>
        <end position="265"/>
    </location>
</feature>
<feature type="transmembrane region" description="Helical" evidence="7">
    <location>
        <begin position="47"/>
        <end position="65"/>
    </location>
</feature>
<feature type="transmembrane region" description="Helical" evidence="7">
    <location>
        <begin position="77"/>
        <end position="94"/>
    </location>
</feature>
<keyword evidence="10" id="KW-1185">Reference proteome</keyword>
<evidence type="ECO:0000256" key="6">
    <source>
        <dbReference type="ARBA" id="ARBA00023136"/>
    </source>
</evidence>
<evidence type="ECO:0000256" key="2">
    <source>
        <dbReference type="ARBA" id="ARBA00022448"/>
    </source>
</evidence>
<dbReference type="InterPro" id="IPR050189">
    <property type="entry name" value="MFS_Efflux_Transporters"/>
</dbReference>
<feature type="transmembrane region" description="Helical" evidence="7">
    <location>
        <begin position="330"/>
        <end position="351"/>
    </location>
</feature>
<protein>
    <submittedName>
        <fullName evidence="9">MFS transporter</fullName>
    </submittedName>
</protein>
<organism evidence="9 10">
    <name type="scientific">Bacillus carboniphilus</name>
    <dbReference type="NCBI Taxonomy" id="86663"/>
    <lineage>
        <taxon>Bacteria</taxon>
        <taxon>Bacillati</taxon>
        <taxon>Bacillota</taxon>
        <taxon>Bacilli</taxon>
        <taxon>Bacillales</taxon>
        <taxon>Bacillaceae</taxon>
        <taxon>Bacillus</taxon>
    </lineage>
</organism>
<keyword evidence="5 7" id="KW-1133">Transmembrane helix</keyword>
<gene>
    <name evidence="9" type="ORF">GCM10008967_01120</name>
</gene>
<comment type="caution">
    <text evidence="9">The sequence shown here is derived from an EMBL/GenBank/DDBJ whole genome shotgun (WGS) entry which is preliminary data.</text>
</comment>
<dbReference type="CDD" id="cd17324">
    <property type="entry name" value="MFS_NepI_like"/>
    <property type="match status" value="1"/>
</dbReference>
<name>A0ABN0VPZ7_9BACI</name>
<sequence>MPFSNRSLFFTGILLVVSGIFVASNIYTLIPIYGDLTASLQATNKEVVFGSTIFTFFYSFGLLTFGPLSDVIGRRKIIVFGLLCSAAATLLVGYSQNIGWLYISRAIQGLLLASFAPVTFTYCFELFPPKSRTLVISLINTGFLVAGILGQLTSQFFSDMSHWRDTFIFFSICYFSLFVIAFLTLPRISENLQSNENVFYTFKRILQNKQLVTCYIIVITLLFSFVCFYDALSRFYSNNPSDLFLIRVTGLLGAILSLFTGRLIAKWGEIRTLFLGILLGFSSMLGLFFYTSLQAIILLSTLFVSAISILIPTMITLIGSIAGVDRAKALSLYSFILLMGATIASPIASILSYKESILLLVFAYTMNVLLGVLIFKQNVRAFGKERAKQL</sequence>
<keyword evidence="6 7" id="KW-0472">Membrane</keyword>
<evidence type="ECO:0000256" key="4">
    <source>
        <dbReference type="ARBA" id="ARBA00022692"/>
    </source>
</evidence>
<evidence type="ECO:0000259" key="8">
    <source>
        <dbReference type="PROSITE" id="PS50850"/>
    </source>
</evidence>
<feature type="transmembrane region" description="Helical" evidence="7">
    <location>
        <begin position="296"/>
        <end position="318"/>
    </location>
</feature>
<dbReference type="Gene3D" id="1.20.1250.20">
    <property type="entry name" value="MFS general substrate transporter like domains"/>
    <property type="match status" value="1"/>
</dbReference>
<keyword evidence="4 7" id="KW-0812">Transmembrane</keyword>
<keyword evidence="3" id="KW-1003">Cell membrane</keyword>
<evidence type="ECO:0000313" key="9">
    <source>
        <dbReference type="EMBL" id="GAA0314387.1"/>
    </source>
</evidence>
<evidence type="ECO:0000256" key="5">
    <source>
        <dbReference type="ARBA" id="ARBA00022989"/>
    </source>
</evidence>
<feature type="transmembrane region" description="Helical" evidence="7">
    <location>
        <begin position="357"/>
        <end position="375"/>
    </location>
</feature>
<dbReference type="PANTHER" id="PTHR43124:SF3">
    <property type="entry name" value="CHLORAMPHENICOL EFFLUX PUMP RV0191"/>
    <property type="match status" value="1"/>
</dbReference>
<comment type="subcellular location">
    <subcellularLocation>
        <location evidence="1">Cell membrane</location>
        <topology evidence="1">Multi-pass membrane protein</topology>
    </subcellularLocation>
</comment>
<feature type="transmembrane region" description="Helical" evidence="7">
    <location>
        <begin position="212"/>
        <end position="232"/>
    </location>
</feature>
<dbReference type="RefSeq" id="WP_343795391.1">
    <property type="nucleotide sequence ID" value="NZ_BAAADJ010000002.1"/>
</dbReference>
<dbReference type="InterPro" id="IPR011701">
    <property type="entry name" value="MFS"/>
</dbReference>
<proteinExistence type="predicted"/>
<keyword evidence="2" id="KW-0813">Transport</keyword>
<dbReference type="SUPFAM" id="SSF103473">
    <property type="entry name" value="MFS general substrate transporter"/>
    <property type="match status" value="1"/>
</dbReference>
<dbReference type="PANTHER" id="PTHR43124">
    <property type="entry name" value="PURINE EFFLUX PUMP PBUE"/>
    <property type="match status" value="1"/>
</dbReference>
<evidence type="ECO:0000313" key="10">
    <source>
        <dbReference type="Proteomes" id="UP001500782"/>
    </source>
</evidence>
<dbReference type="EMBL" id="BAAADJ010000002">
    <property type="protein sequence ID" value="GAA0314387.1"/>
    <property type="molecule type" value="Genomic_DNA"/>
</dbReference>
<feature type="transmembrane region" description="Helical" evidence="7">
    <location>
        <begin position="272"/>
        <end position="290"/>
    </location>
</feature>
<dbReference type="Proteomes" id="UP001500782">
    <property type="component" value="Unassembled WGS sequence"/>
</dbReference>
<dbReference type="InterPro" id="IPR020846">
    <property type="entry name" value="MFS_dom"/>
</dbReference>
<feature type="transmembrane region" description="Helical" evidence="7">
    <location>
        <begin position="7"/>
        <end position="27"/>
    </location>
</feature>
<evidence type="ECO:0000256" key="1">
    <source>
        <dbReference type="ARBA" id="ARBA00004651"/>
    </source>
</evidence>
<dbReference type="InterPro" id="IPR036259">
    <property type="entry name" value="MFS_trans_sf"/>
</dbReference>
<feature type="transmembrane region" description="Helical" evidence="7">
    <location>
        <begin position="106"/>
        <end position="127"/>
    </location>
</feature>
<evidence type="ECO:0000256" key="7">
    <source>
        <dbReference type="SAM" id="Phobius"/>
    </source>
</evidence>
<evidence type="ECO:0000256" key="3">
    <source>
        <dbReference type="ARBA" id="ARBA00022475"/>
    </source>
</evidence>
<feature type="domain" description="Major facilitator superfamily (MFS) profile" evidence="8">
    <location>
        <begin position="11"/>
        <end position="380"/>
    </location>
</feature>
<dbReference type="Pfam" id="PF07690">
    <property type="entry name" value="MFS_1"/>
    <property type="match status" value="1"/>
</dbReference>